<comment type="caution">
    <text evidence="1">The sequence shown here is derived from an EMBL/GenBank/DDBJ whole genome shotgun (WGS) entry which is preliminary data.</text>
</comment>
<dbReference type="SUPFAM" id="SSF53649">
    <property type="entry name" value="Alkaline phosphatase-like"/>
    <property type="match status" value="1"/>
</dbReference>
<reference evidence="1 2" key="1">
    <citation type="journal article" date="2013" name="Genome Announc.">
        <title>Draft Genome Sequence of Arcticibacter svalbardensis Strain MN12-7T, a Member of the Family Sphingobacteriaceae Isolated from an Arctic Soil Sample.</title>
        <authorList>
            <person name="Shivaji S."/>
            <person name="Ara S."/>
            <person name="Prasad S."/>
            <person name="Manasa B.P."/>
            <person name="Begum Z."/>
            <person name="Singh A."/>
            <person name="Kumar Pinnaka A."/>
        </authorList>
    </citation>
    <scope>NUCLEOTIDE SEQUENCE [LARGE SCALE GENOMIC DNA]</scope>
    <source>
        <strain evidence="1 2">MN12-7</strain>
    </source>
</reference>
<dbReference type="STRING" id="1150600.ADIARSV_1550"/>
<evidence type="ECO:0000313" key="2">
    <source>
        <dbReference type="Proteomes" id="UP000014174"/>
    </source>
</evidence>
<dbReference type="RefSeq" id="WP_016194786.1">
    <property type="nucleotide sequence ID" value="NZ_AQPN01000060.1"/>
</dbReference>
<dbReference type="EMBL" id="AQPN01000060">
    <property type="protein sequence ID" value="EOR95273.1"/>
    <property type="molecule type" value="Genomic_DNA"/>
</dbReference>
<dbReference type="Gene3D" id="3.40.720.10">
    <property type="entry name" value="Alkaline Phosphatase, subunit A"/>
    <property type="match status" value="1"/>
</dbReference>
<evidence type="ECO:0000313" key="1">
    <source>
        <dbReference type="EMBL" id="EOR95273.1"/>
    </source>
</evidence>
<accession>R9GUC4</accession>
<gene>
    <name evidence="1" type="ORF">ADIARSV_1550</name>
</gene>
<dbReference type="Proteomes" id="UP000014174">
    <property type="component" value="Unassembled WGS sequence"/>
</dbReference>
<dbReference type="InterPro" id="IPR017850">
    <property type="entry name" value="Alkaline_phosphatase_core_sf"/>
</dbReference>
<proteinExistence type="predicted"/>
<protein>
    <submittedName>
        <fullName evidence="1">Uncharacterized protein</fullName>
    </submittedName>
</protein>
<dbReference type="AlphaFoldDB" id="R9GUC4"/>
<name>R9GUC4_9SPHI</name>
<organism evidence="1 2">
    <name type="scientific">Arcticibacter svalbardensis MN12-7</name>
    <dbReference type="NCBI Taxonomy" id="1150600"/>
    <lineage>
        <taxon>Bacteria</taxon>
        <taxon>Pseudomonadati</taxon>
        <taxon>Bacteroidota</taxon>
        <taxon>Sphingobacteriia</taxon>
        <taxon>Sphingobacteriales</taxon>
        <taxon>Sphingobacteriaceae</taxon>
        <taxon>Arcticibacter</taxon>
    </lineage>
</organism>
<keyword evidence="2" id="KW-1185">Reference proteome</keyword>
<sequence length="79" mass="9202">MIKAGTISQEIVLTMDILPTFLDFIRQKPSGKNLDGISIKDNLLKQLKYLLEMCFMCMVIEVLSEVEREVYQKLKLKKH</sequence>